<keyword evidence="3 10" id="KW-0813">Transport</keyword>
<comment type="subcellular location">
    <subcellularLocation>
        <location evidence="1 10">Cell membrane</location>
        <topology evidence="1 10">Multi-pass membrane protein</topology>
    </subcellularLocation>
</comment>
<keyword evidence="9 10" id="KW-0407">Ion channel</keyword>
<dbReference type="GO" id="GO:0008381">
    <property type="term" value="F:mechanosensitive monoatomic ion channel activity"/>
    <property type="evidence" value="ECO:0007669"/>
    <property type="project" value="UniProtKB-UniRule"/>
</dbReference>
<evidence type="ECO:0000313" key="14">
    <source>
        <dbReference type="Proteomes" id="UP001281731"/>
    </source>
</evidence>
<dbReference type="Gene3D" id="1.10.1200.120">
    <property type="entry name" value="Large-conductance mechanosensitive channel, MscL, domain 1"/>
    <property type="match status" value="1"/>
</dbReference>
<sequence>MIQGFKKFISRGNVMDLAIGVIIGAAFSAVVTSLTQKIIMPLIAAIFGQPNFDGRFVWHVGSGHIAFGDFITAVVNFLIIAVSLYVFIVYPLNKLRERNAEPEKEEEIPAEIALLTEIRDEIRAQREHPAIDDTHVQ</sequence>
<evidence type="ECO:0000256" key="2">
    <source>
        <dbReference type="ARBA" id="ARBA00007254"/>
    </source>
</evidence>
<accession>A0AAW9HJY7</accession>
<comment type="caution">
    <text evidence="12">The sequence shown here is derived from an EMBL/GenBank/DDBJ whole genome shotgun (WGS) entry which is preliminary data.</text>
</comment>
<dbReference type="PANTHER" id="PTHR30266">
    <property type="entry name" value="MECHANOSENSITIVE CHANNEL MSCL"/>
    <property type="match status" value="1"/>
</dbReference>
<dbReference type="InterPro" id="IPR036019">
    <property type="entry name" value="MscL_channel"/>
</dbReference>
<gene>
    <name evidence="10 12" type="primary">mscL</name>
    <name evidence="12" type="ORF">R6G80_00615</name>
    <name evidence="11" type="ORF">R6G86_04625</name>
</gene>
<evidence type="ECO:0000313" key="13">
    <source>
        <dbReference type="Proteomes" id="UP001275049"/>
    </source>
</evidence>
<dbReference type="AlphaFoldDB" id="A0AAW9HJY7"/>
<keyword evidence="7 10" id="KW-0406">Ion transport</keyword>
<dbReference type="NCBIfam" id="TIGR00220">
    <property type="entry name" value="mscL"/>
    <property type="match status" value="1"/>
</dbReference>
<comment type="function">
    <text evidence="10">Channel that opens in response to stretch forces in the membrane lipid bilayer. May participate in the regulation of osmotic pressure changes within the cell.</text>
</comment>
<dbReference type="EMBL" id="JAWNGC010000001">
    <property type="protein sequence ID" value="MDY5154235.1"/>
    <property type="molecule type" value="Genomic_DNA"/>
</dbReference>
<dbReference type="InterPro" id="IPR019823">
    <property type="entry name" value="Mechanosensitive_channel_CS"/>
</dbReference>
<dbReference type="InterPro" id="IPR037673">
    <property type="entry name" value="MSC/AndL"/>
</dbReference>
<keyword evidence="4 10" id="KW-1003">Cell membrane</keyword>
<dbReference type="Pfam" id="PF01741">
    <property type="entry name" value="MscL"/>
    <property type="match status" value="1"/>
</dbReference>
<keyword evidence="13" id="KW-1185">Reference proteome</keyword>
<evidence type="ECO:0000256" key="7">
    <source>
        <dbReference type="ARBA" id="ARBA00023065"/>
    </source>
</evidence>
<dbReference type="RefSeq" id="WP_102165456.1">
    <property type="nucleotide sequence ID" value="NZ_CAMYCL010000001.1"/>
</dbReference>
<evidence type="ECO:0000256" key="8">
    <source>
        <dbReference type="ARBA" id="ARBA00023136"/>
    </source>
</evidence>
<comment type="subunit">
    <text evidence="10">Homopentamer.</text>
</comment>
<dbReference type="Proteomes" id="UP001281731">
    <property type="component" value="Unassembled WGS sequence"/>
</dbReference>
<evidence type="ECO:0000256" key="4">
    <source>
        <dbReference type="ARBA" id="ARBA00022475"/>
    </source>
</evidence>
<evidence type="ECO:0000313" key="11">
    <source>
        <dbReference type="EMBL" id="MDY5133028.1"/>
    </source>
</evidence>
<evidence type="ECO:0000256" key="3">
    <source>
        <dbReference type="ARBA" id="ARBA00022448"/>
    </source>
</evidence>
<dbReference type="SUPFAM" id="SSF81330">
    <property type="entry name" value="Gated mechanosensitive channel"/>
    <property type="match status" value="1"/>
</dbReference>
<keyword evidence="5 10" id="KW-0812">Transmembrane</keyword>
<comment type="similarity">
    <text evidence="2 10">Belongs to the MscL family.</text>
</comment>
<evidence type="ECO:0000256" key="1">
    <source>
        <dbReference type="ARBA" id="ARBA00004651"/>
    </source>
</evidence>
<evidence type="ECO:0000256" key="5">
    <source>
        <dbReference type="ARBA" id="ARBA00022692"/>
    </source>
</evidence>
<feature type="transmembrane region" description="Helical" evidence="10">
    <location>
        <begin position="21"/>
        <end position="47"/>
    </location>
</feature>
<dbReference type="GO" id="GO:0005886">
    <property type="term" value="C:plasma membrane"/>
    <property type="evidence" value="ECO:0007669"/>
    <property type="project" value="UniProtKB-SubCell"/>
</dbReference>
<keyword evidence="8 10" id="KW-0472">Membrane</keyword>
<dbReference type="PROSITE" id="PS01327">
    <property type="entry name" value="MSCL"/>
    <property type="match status" value="1"/>
</dbReference>
<feature type="transmembrane region" description="Helical" evidence="10">
    <location>
        <begin position="67"/>
        <end position="90"/>
    </location>
</feature>
<dbReference type="InterPro" id="IPR001185">
    <property type="entry name" value="MS_channel"/>
</dbReference>
<name>A0AAW9HJY7_9ACTO</name>
<protein>
    <recommendedName>
        <fullName evidence="10">Large-conductance mechanosensitive channel</fullName>
    </recommendedName>
</protein>
<organism evidence="12 14">
    <name type="scientific">Actinotignum urinale</name>
    <dbReference type="NCBI Taxonomy" id="190146"/>
    <lineage>
        <taxon>Bacteria</taxon>
        <taxon>Bacillati</taxon>
        <taxon>Actinomycetota</taxon>
        <taxon>Actinomycetes</taxon>
        <taxon>Actinomycetales</taxon>
        <taxon>Actinomycetaceae</taxon>
        <taxon>Actinotignum</taxon>
    </lineage>
</organism>
<reference evidence="12 13" key="1">
    <citation type="submission" date="2023-10" db="EMBL/GenBank/DDBJ databases">
        <title>Whole Genome based description of the genera Actinobaculum and Actinotignum reveals a complex phylogenetic relationship within the species included in the genus Actinotignum.</title>
        <authorList>
            <person name="Jensen C.S."/>
            <person name="Dargis R."/>
            <person name="Kemp M."/>
            <person name="Christensen J.J."/>
        </authorList>
    </citation>
    <scope>NUCLEOTIDE SEQUENCE</scope>
    <source>
        <strain evidence="12">SLA_B511</strain>
        <strain evidence="11 13">SLA_B974</strain>
    </source>
</reference>
<evidence type="ECO:0000256" key="10">
    <source>
        <dbReference type="HAMAP-Rule" id="MF_00115"/>
    </source>
</evidence>
<evidence type="ECO:0000256" key="9">
    <source>
        <dbReference type="ARBA" id="ARBA00023303"/>
    </source>
</evidence>
<evidence type="ECO:0000313" key="12">
    <source>
        <dbReference type="EMBL" id="MDY5154235.1"/>
    </source>
</evidence>
<proteinExistence type="inferred from homology"/>
<dbReference type="EMBL" id="JAWNGA010000006">
    <property type="protein sequence ID" value="MDY5133028.1"/>
    <property type="molecule type" value="Genomic_DNA"/>
</dbReference>
<keyword evidence="6 10" id="KW-1133">Transmembrane helix</keyword>
<evidence type="ECO:0000256" key="6">
    <source>
        <dbReference type="ARBA" id="ARBA00022989"/>
    </source>
</evidence>
<dbReference type="PANTHER" id="PTHR30266:SF2">
    <property type="entry name" value="LARGE-CONDUCTANCE MECHANOSENSITIVE CHANNEL"/>
    <property type="match status" value="1"/>
</dbReference>
<dbReference type="PRINTS" id="PR01264">
    <property type="entry name" value="MECHCHANNEL"/>
</dbReference>
<dbReference type="Proteomes" id="UP001275049">
    <property type="component" value="Unassembled WGS sequence"/>
</dbReference>
<dbReference type="HAMAP" id="MF_00115">
    <property type="entry name" value="MscL"/>
    <property type="match status" value="1"/>
</dbReference>